<dbReference type="EMBL" id="CP001618">
    <property type="protein sequence ID" value="ACQ81831.1"/>
    <property type="molecule type" value="Genomic_DNA"/>
</dbReference>
<dbReference type="AlphaFoldDB" id="C5C2Y7"/>
<feature type="region of interest" description="Disordered" evidence="1">
    <location>
        <begin position="268"/>
        <end position="287"/>
    </location>
</feature>
<dbReference type="Proteomes" id="UP000007962">
    <property type="component" value="Chromosome"/>
</dbReference>
<evidence type="ECO:0000313" key="5">
    <source>
        <dbReference type="Proteomes" id="UP000007962"/>
    </source>
</evidence>
<name>C5C2Y7_BEUC1</name>
<evidence type="ECO:0000256" key="2">
    <source>
        <dbReference type="SAM" id="SignalP"/>
    </source>
</evidence>
<proteinExistence type="predicted"/>
<evidence type="ECO:0000259" key="3">
    <source>
        <dbReference type="Pfam" id="PF03724"/>
    </source>
</evidence>
<dbReference type="KEGG" id="bcv:Bcav_3589"/>
<keyword evidence="5" id="KW-1185">Reference proteome</keyword>
<organism evidence="4 5">
    <name type="scientific">Beutenbergia cavernae (strain ATCC BAA-8 / DSM 12333 / CCUG 43141 / JCM 11478 / NBRC 16432 / NCIMB 13614 / HKI 0122)</name>
    <dbReference type="NCBI Taxonomy" id="471853"/>
    <lineage>
        <taxon>Bacteria</taxon>
        <taxon>Bacillati</taxon>
        <taxon>Actinomycetota</taxon>
        <taxon>Actinomycetes</taxon>
        <taxon>Micrococcales</taxon>
        <taxon>Beutenbergiaceae</taxon>
        <taxon>Beutenbergia</taxon>
    </lineage>
</organism>
<feature type="chain" id="PRO_5039462153" description="DUF306 domain-containing protein" evidence="2">
    <location>
        <begin position="26"/>
        <end position="287"/>
    </location>
</feature>
<gene>
    <name evidence="4" type="ordered locus">Bcav_3589</name>
</gene>
<dbReference type="RefSeq" id="WP_015884068.1">
    <property type="nucleotide sequence ID" value="NC_012669.1"/>
</dbReference>
<feature type="signal peptide" evidence="2">
    <location>
        <begin position="1"/>
        <end position="25"/>
    </location>
</feature>
<keyword evidence="2" id="KW-0732">Signal</keyword>
<dbReference type="HOGENOM" id="CLU_058026_1_1_11"/>
<evidence type="ECO:0000313" key="4">
    <source>
        <dbReference type="EMBL" id="ACQ81831.1"/>
    </source>
</evidence>
<dbReference type="eggNOG" id="COG3187">
    <property type="taxonomic scope" value="Bacteria"/>
</dbReference>
<reference evidence="4 5" key="1">
    <citation type="journal article" date="2009" name="Stand. Genomic Sci.">
        <title>Complete genome sequence of Beutenbergia cavernae type strain (HKI 0122).</title>
        <authorList>
            <person name="Land M."/>
            <person name="Pukall R."/>
            <person name="Abt B."/>
            <person name="Goker M."/>
            <person name="Rohde M."/>
            <person name="Glavina Del Rio T."/>
            <person name="Tice H."/>
            <person name="Copeland A."/>
            <person name="Cheng J.F."/>
            <person name="Lucas S."/>
            <person name="Chen F."/>
            <person name="Nolan M."/>
            <person name="Bruce D."/>
            <person name="Goodwin L."/>
            <person name="Pitluck S."/>
            <person name="Ivanova N."/>
            <person name="Mavromatis K."/>
            <person name="Ovchinnikova G."/>
            <person name="Pati A."/>
            <person name="Chen A."/>
            <person name="Palaniappan K."/>
            <person name="Hauser L."/>
            <person name="Chang Y.J."/>
            <person name="Jefferies C.C."/>
            <person name="Saunders E."/>
            <person name="Brettin T."/>
            <person name="Detter J.C."/>
            <person name="Han C."/>
            <person name="Chain P."/>
            <person name="Bristow J."/>
            <person name="Eisen J.A."/>
            <person name="Markowitz V."/>
            <person name="Hugenholtz P."/>
            <person name="Kyrpides N.C."/>
            <person name="Klenk H.P."/>
            <person name="Lapidus A."/>
        </authorList>
    </citation>
    <scope>NUCLEOTIDE SEQUENCE [LARGE SCALE GENOMIC DNA]</scope>
    <source>
        <strain evidence="5">ATCC BAA-8 / DSM 12333 / NBRC 16432</strain>
    </source>
</reference>
<dbReference type="InterPro" id="IPR038670">
    <property type="entry name" value="HslJ-like_sf"/>
</dbReference>
<dbReference type="Gene3D" id="2.40.128.270">
    <property type="match status" value="2"/>
</dbReference>
<evidence type="ECO:0000256" key="1">
    <source>
        <dbReference type="SAM" id="MobiDB-lite"/>
    </source>
</evidence>
<sequence length="287" mass="29327">MHTSSAGRRRPAVAPLLLAAGLAVATLAACGDGTPGGPVDLDGDWRLVSATIDEAALVLRDDYPVTLQVEGTEASGTSACNGYFATVEPTSDSVRFTGIGGTEMACEDDVMSLEATYLEALGRVTEATRDGGLTLEGDGVTLAFEAVPPLDATPFVGPEWLLLTLVEGETASSPLAGAQPATLRLADDGSLAATTGCRSMTGTWEERAGEIVLTDAALDGDCPTALARQDALVVAVLGDGFTAEVDDLGELHLRSSGGFGLDYTTAVRLPTTPPDDEISTPSPAPTS</sequence>
<dbReference type="OrthoDB" id="4990393at2"/>
<feature type="domain" description="DUF306" evidence="3">
    <location>
        <begin position="172"/>
        <end position="257"/>
    </location>
</feature>
<feature type="domain" description="DUF306" evidence="3">
    <location>
        <begin position="43"/>
        <end position="136"/>
    </location>
</feature>
<accession>C5C2Y7</accession>
<dbReference type="Pfam" id="PF03724">
    <property type="entry name" value="META"/>
    <property type="match status" value="2"/>
</dbReference>
<dbReference type="InterPro" id="IPR005184">
    <property type="entry name" value="DUF306_Meta_HslJ"/>
</dbReference>
<protein>
    <recommendedName>
        <fullName evidence="3">DUF306 domain-containing protein</fullName>
    </recommendedName>
</protein>